<dbReference type="EMBL" id="LVJH01000027">
    <property type="protein sequence ID" value="OAB41644.1"/>
    <property type="molecule type" value="Genomic_DNA"/>
</dbReference>
<accession>A0A168K778</accession>
<dbReference type="STRING" id="494026.PGLA_15300"/>
<feature type="compositionally biased region" description="Basic and acidic residues" evidence="1">
    <location>
        <begin position="14"/>
        <end position="33"/>
    </location>
</feature>
<evidence type="ECO:0000313" key="3">
    <source>
        <dbReference type="Proteomes" id="UP000076967"/>
    </source>
</evidence>
<name>A0A168K778_9BACL</name>
<reference evidence="2 3" key="1">
    <citation type="submission" date="2016-03" db="EMBL/GenBank/DDBJ databases">
        <title>Draft genome sequence of Paenibacillus glacialis DSM 22343.</title>
        <authorList>
            <person name="Shin S.-K."/>
            <person name="Yi H."/>
        </authorList>
    </citation>
    <scope>NUCLEOTIDE SEQUENCE [LARGE SCALE GENOMIC DNA]</scope>
    <source>
        <strain evidence="2 3">DSM 22343</strain>
    </source>
</reference>
<organism evidence="2 3">
    <name type="scientific">Paenibacillus glacialis</name>
    <dbReference type="NCBI Taxonomy" id="494026"/>
    <lineage>
        <taxon>Bacteria</taxon>
        <taxon>Bacillati</taxon>
        <taxon>Bacillota</taxon>
        <taxon>Bacilli</taxon>
        <taxon>Bacillales</taxon>
        <taxon>Paenibacillaceae</taxon>
        <taxon>Paenibacillus</taxon>
    </lineage>
</organism>
<evidence type="ECO:0000313" key="2">
    <source>
        <dbReference type="EMBL" id="OAB41644.1"/>
    </source>
</evidence>
<dbReference type="AlphaFoldDB" id="A0A168K778"/>
<feature type="region of interest" description="Disordered" evidence="1">
    <location>
        <begin position="1"/>
        <end position="33"/>
    </location>
</feature>
<gene>
    <name evidence="2" type="ORF">PGLA_15300</name>
</gene>
<sequence>MSKGTVWNKGKHNGGPDRIKRNATDKNKKSAEVVTPERIDLDNPINSVKPMKRDNTVVRPARIVQKDATK</sequence>
<keyword evidence="3" id="KW-1185">Reference proteome</keyword>
<comment type="caution">
    <text evidence="2">The sequence shown here is derived from an EMBL/GenBank/DDBJ whole genome shotgun (WGS) entry which is preliminary data.</text>
</comment>
<protein>
    <submittedName>
        <fullName evidence="2">Uncharacterized protein</fullName>
    </submittedName>
</protein>
<dbReference type="Proteomes" id="UP000076967">
    <property type="component" value="Unassembled WGS sequence"/>
</dbReference>
<proteinExistence type="predicted"/>
<evidence type="ECO:0000256" key="1">
    <source>
        <dbReference type="SAM" id="MobiDB-lite"/>
    </source>
</evidence>